<sequence length="89" mass="9941">MEEKNITNQTNEVKQTKPAPQAKAKKKDNDKDTFADYKAEFKKIVWPTRIEVVKKTATVIVTSFIIGVIIFCMDTVFTAGYSAIIGLLG</sequence>
<name>A0A401LBU9_9FIRM</name>
<dbReference type="PANTHER" id="PTHR33910">
    <property type="entry name" value="PROTEIN TRANSLOCASE SUBUNIT SECE"/>
    <property type="match status" value="1"/>
</dbReference>
<keyword evidence="12" id="KW-1185">Reference proteome</keyword>
<dbReference type="GO" id="GO:0006605">
    <property type="term" value="P:protein targeting"/>
    <property type="evidence" value="ECO:0007669"/>
    <property type="project" value="UniProtKB-UniRule"/>
</dbReference>
<evidence type="ECO:0000256" key="6">
    <source>
        <dbReference type="ARBA" id="ARBA00022989"/>
    </source>
</evidence>
<proteinExistence type="inferred from homology"/>
<evidence type="ECO:0000256" key="2">
    <source>
        <dbReference type="ARBA" id="ARBA00022448"/>
    </source>
</evidence>
<keyword evidence="3 9" id="KW-1003">Cell membrane</keyword>
<dbReference type="GO" id="GO:0008320">
    <property type="term" value="F:protein transmembrane transporter activity"/>
    <property type="evidence" value="ECO:0007669"/>
    <property type="project" value="UniProtKB-UniRule"/>
</dbReference>
<keyword evidence="5 9" id="KW-0653">Protein transport</keyword>
<evidence type="ECO:0000256" key="5">
    <source>
        <dbReference type="ARBA" id="ARBA00022927"/>
    </source>
</evidence>
<dbReference type="InterPro" id="IPR005807">
    <property type="entry name" value="SecE_bac"/>
</dbReference>
<evidence type="ECO:0000256" key="7">
    <source>
        <dbReference type="ARBA" id="ARBA00023010"/>
    </source>
</evidence>
<dbReference type="EMBL" id="BHVZ01000001">
    <property type="protein sequence ID" value="GCB28865.1"/>
    <property type="molecule type" value="Genomic_DNA"/>
</dbReference>
<comment type="caution">
    <text evidence="11">The sequence shown here is derived from an EMBL/GenBank/DDBJ whole genome shotgun (WGS) entry which is preliminary data.</text>
</comment>
<dbReference type="Gene3D" id="1.20.5.1030">
    <property type="entry name" value="Preprotein translocase secy subunit"/>
    <property type="match status" value="1"/>
</dbReference>
<dbReference type="Proteomes" id="UP000287361">
    <property type="component" value="Unassembled WGS sequence"/>
</dbReference>
<feature type="region of interest" description="Disordered" evidence="10">
    <location>
        <begin position="1"/>
        <end position="30"/>
    </location>
</feature>
<comment type="subcellular location">
    <subcellularLocation>
        <location evidence="9">Cell membrane</location>
        <topology evidence="9">Single-pass membrane protein</topology>
    </subcellularLocation>
    <subcellularLocation>
        <location evidence="1">Membrane</location>
    </subcellularLocation>
</comment>
<feature type="compositionally biased region" description="Polar residues" evidence="10">
    <location>
        <begin position="1"/>
        <end position="13"/>
    </location>
</feature>
<protein>
    <recommendedName>
        <fullName evidence="9">Protein translocase subunit SecE</fullName>
    </recommendedName>
</protein>
<comment type="function">
    <text evidence="9">Essential subunit of the Sec protein translocation channel SecYEG. Clamps together the 2 halves of SecY. May contact the channel plug during translocation.</text>
</comment>
<organism evidence="11 12">
    <name type="scientific">Anaerotignum faecicola</name>
    <dbReference type="NCBI Taxonomy" id="2358141"/>
    <lineage>
        <taxon>Bacteria</taxon>
        <taxon>Bacillati</taxon>
        <taxon>Bacillota</taxon>
        <taxon>Clostridia</taxon>
        <taxon>Lachnospirales</taxon>
        <taxon>Anaerotignaceae</taxon>
        <taxon>Anaerotignum</taxon>
    </lineage>
</organism>
<dbReference type="AlphaFoldDB" id="A0A401LBU9"/>
<dbReference type="GeneID" id="86193529"/>
<comment type="subunit">
    <text evidence="9">Component of the Sec protein translocase complex. Heterotrimer consisting of SecY, SecE and SecG subunits. The heterotrimers can form oligomers, although 1 heterotrimer is thought to be able to translocate proteins. Interacts with the ribosome. Interacts with SecDF, and other proteins may be involved. Interacts with SecA.</text>
</comment>
<reference evidence="11 12" key="1">
    <citation type="submission" date="2018-10" db="EMBL/GenBank/DDBJ databases">
        <title>Draft Genome Sequence of Anaerotignum sp. KCTC 15736.</title>
        <authorList>
            <person name="Choi S.H."/>
            <person name="Kim J.S."/>
            <person name="Kang S.W."/>
            <person name="Lee J.S."/>
            <person name="Park S.H."/>
        </authorList>
    </citation>
    <scope>NUCLEOTIDE SEQUENCE [LARGE SCALE GENOMIC DNA]</scope>
    <source>
        <strain evidence="11 12">KCTC 15736</strain>
    </source>
</reference>
<keyword evidence="8 9" id="KW-0472">Membrane</keyword>
<keyword evidence="2 9" id="KW-0813">Transport</keyword>
<dbReference type="InterPro" id="IPR038379">
    <property type="entry name" value="SecE_sf"/>
</dbReference>
<evidence type="ECO:0000256" key="3">
    <source>
        <dbReference type="ARBA" id="ARBA00022475"/>
    </source>
</evidence>
<evidence type="ECO:0000256" key="10">
    <source>
        <dbReference type="SAM" id="MobiDB-lite"/>
    </source>
</evidence>
<keyword evidence="4 9" id="KW-0812">Transmembrane</keyword>
<dbReference type="GO" id="GO:0043952">
    <property type="term" value="P:protein transport by the Sec complex"/>
    <property type="evidence" value="ECO:0007669"/>
    <property type="project" value="UniProtKB-UniRule"/>
</dbReference>
<dbReference type="InterPro" id="IPR001901">
    <property type="entry name" value="Translocase_SecE/Sec61-g"/>
</dbReference>
<keyword evidence="7 9" id="KW-0811">Translocation</keyword>
<dbReference type="NCBIfam" id="TIGR00964">
    <property type="entry name" value="secE_bact"/>
    <property type="match status" value="1"/>
</dbReference>
<dbReference type="GO" id="GO:0065002">
    <property type="term" value="P:intracellular protein transmembrane transport"/>
    <property type="evidence" value="ECO:0007669"/>
    <property type="project" value="UniProtKB-UniRule"/>
</dbReference>
<evidence type="ECO:0000256" key="8">
    <source>
        <dbReference type="ARBA" id="ARBA00023136"/>
    </source>
</evidence>
<gene>
    <name evidence="9" type="primary">secE</name>
    <name evidence="11" type="ORF">KGMB03357_05260</name>
</gene>
<dbReference type="GO" id="GO:0009306">
    <property type="term" value="P:protein secretion"/>
    <property type="evidence" value="ECO:0007669"/>
    <property type="project" value="UniProtKB-UniRule"/>
</dbReference>
<dbReference type="GO" id="GO:0005886">
    <property type="term" value="C:plasma membrane"/>
    <property type="evidence" value="ECO:0007669"/>
    <property type="project" value="UniProtKB-SubCell"/>
</dbReference>
<evidence type="ECO:0000256" key="9">
    <source>
        <dbReference type="HAMAP-Rule" id="MF_00422"/>
    </source>
</evidence>
<evidence type="ECO:0000313" key="12">
    <source>
        <dbReference type="Proteomes" id="UP000287361"/>
    </source>
</evidence>
<dbReference type="PANTHER" id="PTHR33910:SF1">
    <property type="entry name" value="PROTEIN TRANSLOCASE SUBUNIT SECE"/>
    <property type="match status" value="1"/>
</dbReference>
<evidence type="ECO:0000256" key="1">
    <source>
        <dbReference type="ARBA" id="ARBA00004370"/>
    </source>
</evidence>
<accession>A0A401LBU9</accession>
<dbReference type="RefSeq" id="WP_016407506.1">
    <property type="nucleotide sequence ID" value="NZ_DAVZTY010000097.1"/>
</dbReference>
<dbReference type="HAMAP" id="MF_00422">
    <property type="entry name" value="SecE"/>
    <property type="match status" value="1"/>
</dbReference>
<evidence type="ECO:0000313" key="11">
    <source>
        <dbReference type="EMBL" id="GCB28865.1"/>
    </source>
</evidence>
<dbReference type="Pfam" id="PF00584">
    <property type="entry name" value="SecE"/>
    <property type="match status" value="1"/>
</dbReference>
<evidence type="ECO:0000256" key="4">
    <source>
        <dbReference type="ARBA" id="ARBA00022692"/>
    </source>
</evidence>
<comment type="similarity">
    <text evidence="9">Belongs to the SecE/SEC61-gamma family.</text>
</comment>
<keyword evidence="6 9" id="KW-1133">Transmembrane helix</keyword>
<feature type="transmembrane region" description="Helical" evidence="9">
    <location>
        <begin position="59"/>
        <end position="88"/>
    </location>
</feature>